<feature type="compositionally biased region" description="Pro residues" evidence="1">
    <location>
        <begin position="174"/>
        <end position="185"/>
    </location>
</feature>
<proteinExistence type="predicted"/>
<accession>A0A7R9IDT9</accession>
<dbReference type="EMBL" id="OE001120">
    <property type="protein sequence ID" value="CAD7456037.1"/>
    <property type="molecule type" value="Genomic_DNA"/>
</dbReference>
<reference evidence="2" key="1">
    <citation type="submission" date="2020-11" db="EMBL/GenBank/DDBJ databases">
        <authorList>
            <person name="Tran Van P."/>
        </authorList>
    </citation>
    <scope>NUCLEOTIDE SEQUENCE</scope>
</reference>
<feature type="region of interest" description="Disordered" evidence="1">
    <location>
        <begin position="163"/>
        <end position="191"/>
    </location>
</feature>
<organism evidence="2">
    <name type="scientific">Timema tahoe</name>
    <dbReference type="NCBI Taxonomy" id="61484"/>
    <lineage>
        <taxon>Eukaryota</taxon>
        <taxon>Metazoa</taxon>
        <taxon>Ecdysozoa</taxon>
        <taxon>Arthropoda</taxon>
        <taxon>Hexapoda</taxon>
        <taxon>Insecta</taxon>
        <taxon>Pterygota</taxon>
        <taxon>Neoptera</taxon>
        <taxon>Polyneoptera</taxon>
        <taxon>Phasmatodea</taxon>
        <taxon>Timematodea</taxon>
        <taxon>Timematoidea</taxon>
        <taxon>Timematidae</taxon>
        <taxon>Timema</taxon>
    </lineage>
</organism>
<dbReference type="AlphaFoldDB" id="A0A7R9IDT9"/>
<feature type="region of interest" description="Disordered" evidence="1">
    <location>
        <begin position="125"/>
        <end position="151"/>
    </location>
</feature>
<sequence length="404" mass="44453">MLTLLNMDVGQLYTQVFAYSVISSPDRGLNLDLPVLGSLVQHETSALANYAAEELGRLNIKEVNPHLRGERVENNFGKNLGSPKRDPTSYLPVLCILAQHETSALANYATEERPLDTLGRSALKASATEKERTDPQPPAATWKPSKGGKDARQLRAANYATFRDLEPPLNTPSLTPPLNAPPTPSSPLQVTTVAHGPPTIPGGRQLQTPKMDPRRTHSRSLIDSKLQAKLLALLSLEQLMALVEHMQRLQIRQTVGCGRRPQQQHLTSQATNIECIFKLIVAKKQHREHLASLANTLTKITDISGADASLIDVDFEGSTMDLRSGKTFSALISPSTSEFEPSPLTRSQRISKFTESNTGGMPREDSQQVLALLEEMSQMLNLNQECFRQLEARVDQLAHSQPVP</sequence>
<protein>
    <submittedName>
        <fullName evidence="2">Uncharacterized protein</fullName>
    </submittedName>
</protein>
<evidence type="ECO:0000313" key="2">
    <source>
        <dbReference type="EMBL" id="CAD7456037.1"/>
    </source>
</evidence>
<gene>
    <name evidence="2" type="ORF">TTEB3V08_LOCUS4079</name>
</gene>
<name>A0A7R9IDT9_9NEOP</name>
<evidence type="ECO:0000256" key="1">
    <source>
        <dbReference type="SAM" id="MobiDB-lite"/>
    </source>
</evidence>